<dbReference type="Gene3D" id="3.40.30.10">
    <property type="entry name" value="Glutaredoxin"/>
    <property type="match status" value="1"/>
</dbReference>
<accession>A0ABU9GLV5</accession>
<gene>
    <name evidence="2" type="ORF">V6256_01640</name>
</gene>
<proteinExistence type="predicted"/>
<dbReference type="Proteomes" id="UP001369082">
    <property type="component" value="Unassembled WGS sequence"/>
</dbReference>
<organism evidence="2 3">
    <name type="scientific">Psychromonas aquatilis</name>
    <dbReference type="NCBI Taxonomy" id="2005072"/>
    <lineage>
        <taxon>Bacteria</taxon>
        <taxon>Pseudomonadati</taxon>
        <taxon>Pseudomonadota</taxon>
        <taxon>Gammaproteobacteria</taxon>
        <taxon>Alteromonadales</taxon>
        <taxon>Psychromonadaceae</taxon>
        <taxon>Psychromonas</taxon>
    </lineage>
</organism>
<protein>
    <submittedName>
        <fullName evidence="2">Glutaredoxin</fullName>
    </submittedName>
</protein>
<keyword evidence="3" id="KW-1185">Reference proteome</keyword>
<evidence type="ECO:0000313" key="2">
    <source>
        <dbReference type="EMBL" id="MEL0628298.1"/>
    </source>
</evidence>
<dbReference type="PROSITE" id="PS50404">
    <property type="entry name" value="GST_NTER"/>
    <property type="match status" value="1"/>
</dbReference>
<dbReference type="Pfam" id="PF00462">
    <property type="entry name" value="Glutaredoxin"/>
    <property type="match status" value="1"/>
</dbReference>
<reference evidence="2 3" key="1">
    <citation type="submission" date="2024-02" db="EMBL/GenBank/DDBJ databases">
        <title>Bacteria isolated from the canopy kelp, Nereocystis luetkeana.</title>
        <authorList>
            <person name="Pfister C.A."/>
            <person name="Younker I.T."/>
            <person name="Light S.H."/>
        </authorList>
    </citation>
    <scope>NUCLEOTIDE SEQUENCE [LARGE SCALE GENOMIC DNA]</scope>
    <source>
        <strain evidence="2 3">TI.1.05</strain>
    </source>
</reference>
<dbReference type="EMBL" id="JBAKAZ010000004">
    <property type="protein sequence ID" value="MEL0628298.1"/>
    <property type="molecule type" value="Genomic_DNA"/>
</dbReference>
<sequence length="81" mass="9486">MKLTLYHMGHCPYCKRVIKVIQSQKVPVTYKDLDVHDKLRKELMAGGGKVQVPCLLISEKGKSDQWLYESQDIIHFLKQHY</sequence>
<name>A0ABU9GLV5_9GAMM</name>
<dbReference type="InterPro" id="IPR011767">
    <property type="entry name" value="GLR_AS"/>
</dbReference>
<evidence type="ECO:0000313" key="3">
    <source>
        <dbReference type="Proteomes" id="UP001369082"/>
    </source>
</evidence>
<evidence type="ECO:0000259" key="1">
    <source>
        <dbReference type="PROSITE" id="PS50404"/>
    </source>
</evidence>
<comment type="caution">
    <text evidence="2">The sequence shown here is derived from an EMBL/GenBank/DDBJ whole genome shotgun (WGS) entry which is preliminary data.</text>
</comment>
<dbReference type="PROSITE" id="PS51354">
    <property type="entry name" value="GLUTAREDOXIN_2"/>
    <property type="match status" value="1"/>
</dbReference>
<dbReference type="InterPro" id="IPR036249">
    <property type="entry name" value="Thioredoxin-like_sf"/>
</dbReference>
<dbReference type="PROSITE" id="PS00195">
    <property type="entry name" value="GLUTAREDOXIN_1"/>
    <property type="match status" value="1"/>
</dbReference>
<dbReference type="SUPFAM" id="SSF52833">
    <property type="entry name" value="Thioredoxin-like"/>
    <property type="match status" value="1"/>
</dbReference>
<dbReference type="InterPro" id="IPR002109">
    <property type="entry name" value="Glutaredoxin"/>
</dbReference>
<dbReference type="RefSeq" id="WP_341596248.1">
    <property type="nucleotide sequence ID" value="NZ_JBAKAZ010000004.1"/>
</dbReference>
<feature type="domain" description="GST N-terminal" evidence="1">
    <location>
        <begin position="1"/>
        <end position="81"/>
    </location>
</feature>
<dbReference type="InterPro" id="IPR004045">
    <property type="entry name" value="Glutathione_S-Trfase_N"/>
</dbReference>